<dbReference type="Proteomes" id="UP001165289">
    <property type="component" value="Unassembled WGS sequence"/>
</dbReference>
<feature type="coiled-coil region" evidence="6">
    <location>
        <begin position="41"/>
        <end position="148"/>
    </location>
</feature>
<evidence type="ECO:0000256" key="4">
    <source>
        <dbReference type="ARBA" id="ARBA00023054"/>
    </source>
</evidence>
<evidence type="ECO:0000256" key="1">
    <source>
        <dbReference type="ARBA" id="ARBA00004245"/>
    </source>
</evidence>
<evidence type="ECO:0000313" key="9">
    <source>
        <dbReference type="EMBL" id="KAI6648932.1"/>
    </source>
</evidence>
<name>A0AAV7JIZ8_9METZ</name>
<accession>A0AAV7JIZ8</accession>
<dbReference type="GO" id="GO:0005856">
    <property type="term" value="C:cytoskeleton"/>
    <property type="evidence" value="ECO:0007669"/>
    <property type="project" value="UniProtKB-SubCell"/>
</dbReference>
<feature type="coiled-coil region" evidence="6">
    <location>
        <begin position="212"/>
        <end position="250"/>
    </location>
</feature>
<evidence type="ECO:0000256" key="6">
    <source>
        <dbReference type="SAM" id="Coils"/>
    </source>
</evidence>
<evidence type="ECO:0000313" key="10">
    <source>
        <dbReference type="Proteomes" id="UP001165289"/>
    </source>
</evidence>
<sequence length="306" mass="35910">MSNADSQSSPDYTGQPDNGIYQQAYFPESTLTEESNLVDVLKYSEDDLDKFREEAIQEENEKLEHAEQEFLIEKSELQKWFESEVRKIRRNAEQQIQEIENEMNLVRKDTATQTLKLREEIEIKNINIQTISQDTVALQQEVDKLKLEVLEKHSKALVQIDNFSLKRLEHDQYKREYDVASKDYEAVMGSFAELHAQYNELKKVSGQIQSVEDDLMRELKNQEHNLHIWNNRYKNLKEVTDQEIQKANATFASMLKGHEHDKVIAENEKKTIDLQIHSATETLELKRQQNQELNNICHELIGAFKN</sequence>
<keyword evidence="10" id="KW-1185">Reference proteome</keyword>
<evidence type="ECO:0000256" key="2">
    <source>
        <dbReference type="ARBA" id="ARBA00009423"/>
    </source>
</evidence>
<evidence type="ECO:0000256" key="3">
    <source>
        <dbReference type="ARBA" id="ARBA00022490"/>
    </source>
</evidence>
<dbReference type="Pfam" id="PF05010">
    <property type="entry name" value="TACC_C"/>
    <property type="match status" value="1"/>
</dbReference>
<evidence type="ECO:0000259" key="8">
    <source>
        <dbReference type="Pfam" id="PF05010"/>
    </source>
</evidence>
<dbReference type="AlphaFoldDB" id="A0AAV7JIZ8"/>
<keyword evidence="4 6" id="KW-0175">Coiled coil</keyword>
<dbReference type="EMBL" id="JAKMXF010000324">
    <property type="protein sequence ID" value="KAI6648932.1"/>
    <property type="molecule type" value="Genomic_DNA"/>
</dbReference>
<dbReference type="Gene3D" id="1.20.5.1700">
    <property type="match status" value="1"/>
</dbReference>
<feature type="region of interest" description="Disordered" evidence="7">
    <location>
        <begin position="1"/>
        <end position="21"/>
    </location>
</feature>
<comment type="caution">
    <text evidence="9">The sequence shown here is derived from an EMBL/GenBank/DDBJ whole genome shotgun (WGS) entry which is preliminary data.</text>
</comment>
<keyword evidence="5" id="KW-0206">Cytoskeleton</keyword>
<comment type="similarity">
    <text evidence="2">Belongs to the TACC family.</text>
</comment>
<dbReference type="InterPro" id="IPR007707">
    <property type="entry name" value="TACC_C"/>
</dbReference>
<evidence type="ECO:0000256" key="5">
    <source>
        <dbReference type="ARBA" id="ARBA00023212"/>
    </source>
</evidence>
<gene>
    <name evidence="9" type="ORF">LOD99_7005</name>
</gene>
<feature type="compositionally biased region" description="Polar residues" evidence="7">
    <location>
        <begin position="1"/>
        <end position="16"/>
    </location>
</feature>
<organism evidence="9 10">
    <name type="scientific">Oopsacas minuta</name>
    <dbReference type="NCBI Taxonomy" id="111878"/>
    <lineage>
        <taxon>Eukaryota</taxon>
        <taxon>Metazoa</taxon>
        <taxon>Porifera</taxon>
        <taxon>Hexactinellida</taxon>
        <taxon>Hexasterophora</taxon>
        <taxon>Lyssacinosida</taxon>
        <taxon>Leucopsacidae</taxon>
        <taxon>Oopsacas</taxon>
    </lineage>
</organism>
<proteinExistence type="inferred from homology"/>
<feature type="domain" description="Transforming acidic coiled-coil-containing protein C-terminal" evidence="8">
    <location>
        <begin position="108"/>
        <end position="301"/>
    </location>
</feature>
<reference evidence="9 10" key="1">
    <citation type="journal article" date="2023" name="BMC Biol.">
        <title>The compact genome of the sponge Oopsacas minuta (Hexactinellida) is lacking key metazoan core genes.</title>
        <authorList>
            <person name="Santini S."/>
            <person name="Schenkelaars Q."/>
            <person name="Jourda C."/>
            <person name="Duchesne M."/>
            <person name="Belahbib H."/>
            <person name="Rocher C."/>
            <person name="Selva M."/>
            <person name="Riesgo A."/>
            <person name="Vervoort M."/>
            <person name="Leys S.P."/>
            <person name="Kodjabachian L."/>
            <person name="Le Bivic A."/>
            <person name="Borchiellini C."/>
            <person name="Claverie J.M."/>
            <person name="Renard E."/>
        </authorList>
    </citation>
    <scope>NUCLEOTIDE SEQUENCE [LARGE SCALE GENOMIC DNA]</scope>
    <source>
        <strain evidence="9">SPO-2</strain>
    </source>
</reference>
<protein>
    <recommendedName>
        <fullName evidence="8">Transforming acidic coiled-coil-containing protein C-terminal domain-containing protein</fullName>
    </recommendedName>
</protein>
<keyword evidence="3" id="KW-0963">Cytoplasm</keyword>
<comment type="subcellular location">
    <subcellularLocation>
        <location evidence="1">Cytoplasm</location>
        <location evidence="1">Cytoskeleton</location>
    </subcellularLocation>
</comment>
<evidence type="ECO:0000256" key="7">
    <source>
        <dbReference type="SAM" id="MobiDB-lite"/>
    </source>
</evidence>